<dbReference type="EMBL" id="DF846517">
    <property type="protein sequence ID" value="GAT50513.1"/>
    <property type="molecule type" value="Genomic_DNA"/>
</dbReference>
<protein>
    <recommendedName>
        <fullName evidence="1">Serine aminopeptidase S33 domain-containing protein</fullName>
    </recommendedName>
</protein>
<sequence length="319" mass="35024">MDTSSSSPSPPQDSLPYLESWRLGPSNTNFYTRVYSPVAGTAARAILVFLHGAAEHCGRYTEFHAALAREHAITVFAYDLRGFGLTAQDEAHRSPGSRYGKMEAREHAEDAVWAVGEARNQSCSSTKELPLFLMGSSFGATTVLGLLTDPSSENFVASQLDGAILSSVTLALADPMPLPAIWLLRLLAYLFPHALFPVNNDPAKLTRNAAAGDAYLKDPLVHSPGSFRYLMTMMDLGERILSARTEVRVPMLFLFGDGDRQVHFGTAKKFYDQLVAKEKEWITYADGGHELHNEPDGIKEKMVLDIHHHPATTSNGCQD</sequence>
<dbReference type="InterPro" id="IPR051044">
    <property type="entry name" value="MAG_DAG_Lipase"/>
</dbReference>
<accession>A0ABQ0LHF3</accession>
<feature type="domain" description="Serine aminopeptidase S33" evidence="1">
    <location>
        <begin position="42"/>
        <end position="296"/>
    </location>
</feature>
<keyword evidence="3" id="KW-1185">Reference proteome</keyword>
<evidence type="ECO:0000313" key="3">
    <source>
        <dbReference type="Proteomes" id="UP000815677"/>
    </source>
</evidence>
<evidence type="ECO:0000259" key="1">
    <source>
        <dbReference type="Pfam" id="PF12146"/>
    </source>
</evidence>
<name>A0ABQ0LHF3_MYCCL</name>
<evidence type="ECO:0000313" key="2">
    <source>
        <dbReference type="EMBL" id="GAT50513.1"/>
    </source>
</evidence>
<dbReference type="SUPFAM" id="SSF53474">
    <property type="entry name" value="alpha/beta-Hydrolases"/>
    <property type="match status" value="1"/>
</dbReference>
<reference evidence="2" key="1">
    <citation type="submission" date="2014-09" db="EMBL/GenBank/DDBJ databases">
        <title>Genome sequence of the luminous mushroom Mycena chlorophos for searching fungal bioluminescence genes.</title>
        <authorList>
            <person name="Tanaka Y."/>
            <person name="Kasuga D."/>
            <person name="Oba Y."/>
            <person name="Hase S."/>
            <person name="Sato K."/>
            <person name="Oba Y."/>
            <person name="Sakakibara Y."/>
        </authorList>
    </citation>
    <scope>NUCLEOTIDE SEQUENCE</scope>
</reference>
<dbReference type="InterPro" id="IPR029058">
    <property type="entry name" value="AB_hydrolase_fold"/>
</dbReference>
<feature type="non-terminal residue" evidence="2">
    <location>
        <position position="319"/>
    </location>
</feature>
<proteinExistence type="predicted"/>
<gene>
    <name evidence="2" type="ORF">MCHLO_07749</name>
</gene>
<dbReference type="Pfam" id="PF12146">
    <property type="entry name" value="Hydrolase_4"/>
    <property type="match status" value="1"/>
</dbReference>
<dbReference type="Gene3D" id="3.40.50.1820">
    <property type="entry name" value="alpha/beta hydrolase"/>
    <property type="match status" value="1"/>
</dbReference>
<dbReference type="Proteomes" id="UP000815677">
    <property type="component" value="Unassembled WGS sequence"/>
</dbReference>
<dbReference type="PANTHER" id="PTHR11614">
    <property type="entry name" value="PHOSPHOLIPASE-RELATED"/>
    <property type="match status" value="1"/>
</dbReference>
<dbReference type="InterPro" id="IPR022742">
    <property type="entry name" value="Hydrolase_4"/>
</dbReference>
<organism evidence="2 3">
    <name type="scientific">Mycena chlorophos</name>
    <name type="common">Agaric fungus</name>
    <name type="synonym">Agaricus chlorophos</name>
    <dbReference type="NCBI Taxonomy" id="658473"/>
    <lineage>
        <taxon>Eukaryota</taxon>
        <taxon>Fungi</taxon>
        <taxon>Dikarya</taxon>
        <taxon>Basidiomycota</taxon>
        <taxon>Agaricomycotina</taxon>
        <taxon>Agaricomycetes</taxon>
        <taxon>Agaricomycetidae</taxon>
        <taxon>Agaricales</taxon>
        <taxon>Marasmiineae</taxon>
        <taxon>Mycenaceae</taxon>
        <taxon>Mycena</taxon>
    </lineage>
</organism>